<protein>
    <recommendedName>
        <fullName evidence="4">ABC-2 type transporter</fullName>
    </recommendedName>
</protein>
<keyword evidence="1" id="KW-0472">Membrane</keyword>
<keyword evidence="3" id="KW-1185">Reference proteome</keyword>
<reference evidence="2 3" key="1">
    <citation type="journal article" date="2010" name="J. Bacteriol.">
        <title>Complete genome sequence of the cellulolytic thermophile Caldicellulosiruptor obsidiansis OB47T.</title>
        <authorList>
            <person name="Elkins J.G."/>
            <person name="Lochner A."/>
            <person name="Hamilton-Brehm S.D."/>
            <person name="Davenport K.W."/>
            <person name="Podar M."/>
            <person name="Brown S.D."/>
            <person name="Land M.L."/>
            <person name="Hauser L.J."/>
            <person name="Klingeman D.M."/>
            <person name="Raman B."/>
            <person name="Goodwin L.A."/>
            <person name="Tapia R."/>
            <person name="Meincke L.J."/>
            <person name="Detter J.C."/>
            <person name="Bruce D.C."/>
            <person name="Han C.S."/>
            <person name="Palumbo A.V."/>
            <person name="Cottingham R.W."/>
            <person name="Keller M."/>
            <person name="Graham D.E."/>
        </authorList>
    </citation>
    <scope>NUCLEOTIDE SEQUENCE [LARGE SCALE GENOMIC DNA]</scope>
    <source>
        <strain evidence="3">ATCC BAA-2073 / strain OB47</strain>
    </source>
</reference>
<evidence type="ECO:0008006" key="4">
    <source>
        <dbReference type="Google" id="ProtNLM"/>
    </source>
</evidence>
<accession>D9TGS0</accession>
<evidence type="ECO:0000313" key="3">
    <source>
        <dbReference type="Proteomes" id="UP000000347"/>
    </source>
</evidence>
<gene>
    <name evidence="2" type="ordered locus">COB47_0028</name>
</gene>
<proteinExistence type="predicted"/>
<keyword evidence="1" id="KW-0812">Transmembrane</keyword>
<dbReference type="STRING" id="608506.COB47_0028"/>
<dbReference type="EMBL" id="CP002164">
    <property type="protein sequence ID" value="ADL41406.1"/>
    <property type="molecule type" value="Genomic_DNA"/>
</dbReference>
<organism evidence="2 3">
    <name type="scientific">Caldicellulosiruptor obsidiansis (strain ATCC BAA-2073 / JCM 16842 / OB47)</name>
    <dbReference type="NCBI Taxonomy" id="608506"/>
    <lineage>
        <taxon>Bacteria</taxon>
        <taxon>Bacillati</taxon>
        <taxon>Bacillota</taxon>
        <taxon>Bacillota incertae sedis</taxon>
        <taxon>Caldicellulosiruptorales</taxon>
        <taxon>Caldicellulosiruptoraceae</taxon>
        <taxon>Caldicellulosiruptor</taxon>
    </lineage>
</organism>
<dbReference type="HOGENOM" id="CLU_1292447_0_0_9"/>
<evidence type="ECO:0000256" key="1">
    <source>
        <dbReference type="SAM" id="Phobius"/>
    </source>
</evidence>
<dbReference type="AlphaFoldDB" id="D9TGS0"/>
<feature type="transmembrane region" description="Helical" evidence="1">
    <location>
        <begin position="16"/>
        <end position="38"/>
    </location>
</feature>
<name>D9TGS0_CALOO</name>
<feature type="transmembrane region" description="Helical" evidence="1">
    <location>
        <begin position="120"/>
        <end position="140"/>
    </location>
</feature>
<dbReference type="eggNOG" id="ENOG5033GJV">
    <property type="taxonomic scope" value="Bacteria"/>
</dbReference>
<evidence type="ECO:0000313" key="2">
    <source>
        <dbReference type="EMBL" id="ADL41406.1"/>
    </source>
</evidence>
<feature type="transmembrane region" description="Helical" evidence="1">
    <location>
        <begin position="88"/>
        <end position="108"/>
    </location>
</feature>
<dbReference type="Proteomes" id="UP000000347">
    <property type="component" value="Chromosome"/>
</dbReference>
<sequence length="213" mass="24982">MNIWLTPYLLYAVPKLYVLFEMGNFFYEDFIICSVYVFTRKESRLFWFIKKLGNISKYVFGYYTGVIVSVVVVGIIRGLKTRSFSDFVFIIISVIILNFLSSLIFVLLTNVLSLYSNSRLSILYSVLVWTVCFLQAFVYIGNIQPLLIKLNPVLQPVIIWHDNYFLKKYNVFEIEPIHTFDMLWSLLVLCIYLLGIILFGVRVIKTIEITDRD</sequence>
<feature type="transmembrane region" description="Helical" evidence="1">
    <location>
        <begin position="182"/>
        <end position="204"/>
    </location>
</feature>
<keyword evidence="1" id="KW-1133">Transmembrane helix</keyword>
<feature type="transmembrane region" description="Helical" evidence="1">
    <location>
        <begin position="59"/>
        <end position="76"/>
    </location>
</feature>
<dbReference type="KEGG" id="cob:COB47_0028"/>